<dbReference type="STRING" id="133412.A0A1R1XGF1"/>
<keyword evidence="5" id="KW-1185">Reference proteome</keyword>
<dbReference type="GO" id="GO:0001650">
    <property type="term" value="C:fibrillar center"/>
    <property type="evidence" value="ECO:0007669"/>
    <property type="project" value="TreeGrafter"/>
</dbReference>
<evidence type="ECO:0000313" key="3">
    <source>
        <dbReference type="EMBL" id="OMJ13709.1"/>
    </source>
</evidence>
<comment type="caution">
    <text evidence="3">The sequence shown here is derived from an EMBL/GenBank/DDBJ whole genome shotgun (WGS) entry which is preliminary data.</text>
</comment>
<dbReference type="Proteomes" id="UP000187283">
    <property type="component" value="Unassembled WGS sequence"/>
</dbReference>
<gene>
    <name evidence="4" type="ORF">AYI70_g8226</name>
    <name evidence="3" type="ORF">AYI70_g8342</name>
</gene>
<evidence type="ECO:0000313" key="4">
    <source>
        <dbReference type="EMBL" id="OMJ13907.1"/>
    </source>
</evidence>
<feature type="non-terminal residue" evidence="3">
    <location>
        <position position="622"/>
    </location>
</feature>
<proteinExistence type="predicted"/>
<dbReference type="PANTHER" id="PTHR15319:SF1">
    <property type="entry name" value="TATA BOX-BINDING PROTEIN-ASSOCIATED FACTOR RNA POLYMERASE I SUBUNIT C"/>
    <property type="match status" value="1"/>
</dbReference>
<dbReference type="EMBL" id="LSSN01003276">
    <property type="protein sequence ID" value="OMJ13907.1"/>
    <property type="molecule type" value="Genomic_DNA"/>
</dbReference>
<dbReference type="AlphaFoldDB" id="A0A1R1XGF1"/>
<dbReference type="InterPro" id="IPR049087">
    <property type="entry name" value="TAF1C_beta-prop"/>
</dbReference>
<accession>A0A1R1XGF1</accession>
<name>A0A1R1XGF1_9FUNG</name>
<dbReference type="InterPro" id="IPR038801">
    <property type="entry name" value="TAF1C"/>
</dbReference>
<feature type="compositionally biased region" description="Polar residues" evidence="1">
    <location>
        <begin position="1"/>
        <end position="17"/>
    </location>
</feature>
<feature type="domain" description="TAF1C beta-propeller" evidence="2">
    <location>
        <begin position="270"/>
        <end position="367"/>
    </location>
</feature>
<protein>
    <recommendedName>
        <fullName evidence="2">TAF1C beta-propeller domain-containing protein</fullName>
    </recommendedName>
</protein>
<dbReference type="GO" id="GO:0001164">
    <property type="term" value="F:RNA polymerase I core promoter sequence-specific DNA binding"/>
    <property type="evidence" value="ECO:0007669"/>
    <property type="project" value="TreeGrafter"/>
</dbReference>
<evidence type="ECO:0000256" key="1">
    <source>
        <dbReference type="SAM" id="MobiDB-lite"/>
    </source>
</evidence>
<sequence length="622" mass="70528">MEFSDNQYEFDNLNSDSSDSHTHKQKFSNSLNSIPNQLENSNALKADQLPLIIFPDFNKKFHTKSLEFGSVNHFILQKDNQYAPGNTNSNYSQSASVNQDTNSLFWEAQNSTIQDFTFFHSAGKLRYQRPPIRPFELDPMPHEKQIRFFEPTLDIPPSVLGPLLSDSLNETYLSYNFDPFIGNRACLFTPECLNNSQEFSEMKWIAYTGGKAHNEFKFIFARTHDQISLLETAFLAPTDPSTDTSIPLKYGVIGNPYIASIRNRFIIHCSPSPYNSTEVLLTSSDHSVRIWDFNNRSEKVINKGSNIIKSVLDWSVTEYWNSPRTFLHANRDSAYLLDSRASETSNKIIFCNYSSSSKSDSSEKIVSVKTDALNPFHSIIGTTKNISVYDMRFNSSPLLSWKHDFSSMDPPVFLDTILHSDIKSSVDNNKNICSIVAASKHKALISTFTYHQSRSNGSPVISLSRSSLNSFHSHESNKIQLLDNISQSQFYSSDLKTKIQRSEMYPFPNLDGIVIDKCFSFDDFDDDSNFYKTDGGMYGNNSTIYQFGQDGSLYSQNYKSFKISSNINSKKYKKSENSQNSAMTLLSNYLSDPNTIKPVSSFSQLESSQVTRDLGLNLIDSN</sequence>
<dbReference type="OrthoDB" id="5597601at2759"/>
<dbReference type="PANTHER" id="PTHR15319">
    <property type="entry name" value="TATA BOX-BINDING PROTEIN ASSOCIATED FACTOR RNA POLYMERASE I SUBUNIT C"/>
    <property type="match status" value="1"/>
</dbReference>
<evidence type="ECO:0000313" key="5">
    <source>
        <dbReference type="Proteomes" id="UP000187283"/>
    </source>
</evidence>
<feature type="region of interest" description="Disordered" evidence="1">
    <location>
        <begin position="1"/>
        <end position="34"/>
    </location>
</feature>
<evidence type="ECO:0000259" key="2">
    <source>
        <dbReference type="Pfam" id="PF20641"/>
    </source>
</evidence>
<dbReference type="EMBL" id="LSSN01003384">
    <property type="protein sequence ID" value="OMJ13709.1"/>
    <property type="molecule type" value="Genomic_DNA"/>
</dbReference>
<reference evidence="3 5" key="1">
    <citation type="submission" date="2017-01" db="EMBL/GenBank/DDBJ databases">
        <authorList>
            <person name="Mah S.A."/>
            <person name="Swanson W.J."/>
            <person name="Moy G.W."/>
            <person name="Vacquier V.D."/>
        </authorList>
    </citation>
    <scope>NUCLEOTIDE SEQUENCE [LARGE SCALE GENOMIC DNA]</scope>
    <source>
        <strain evidence="3 5">GSMNP</strain>
    </source>
</reference>
<dbReference type="Pfam" id="PF20641">
    <property type="entry name" value="TAF1C_beta-prop"/>
    <property type="match status" value="1"/>
</dbReference>
<organism evidence="3 5">
    <name type="scientific">Smittium culicis</name>
    <dbReference type="NCBI Taxonomy" id="133412"/>
    <lineage>
        <taxon>Eukaryota</taxon>
        <taxon>Fungi</taxon>
        <taxon>Fungi incertae sedis</taxon>
        <taxon>Zoopagomycota</taxon>
        <taxon>Kickxellomycotina</taxon>
        <taxon>Harpellomycetes</taxon>
        <taxon>Harpellales</taxon>
        <taxon>Legeriomycetaceae</taxon>
        <taxon>Smittium</taxon>
    </lineage>
</organism>